<dbReference type="EMBL" id="JAHCQH010000015">
    <property type="protein sequence ID" value="MBS9477217.1"/>
    <property type="molecule type" value="Genomic_DNA"/>
</dbReference>
<evidence type="ECO:0000256" key="1">
    <source>
        <dbReference type="SAM" id="SignalP"/>
    </source>
</evidence>
<dbReference type="RefSeq" id="WP_213755005.1">
    <property type="nucleotide sequence ID" value="NZ_JAHCQH010000015.1"/>
</dbReference>
<feature type="chain" id="PRO_5046389876" description="Secreted protein" evidence="1">
    <location>
        <begin position="39"/>
        <end position="108"/>
    </location>
</feature>
<reference evidence="2" key="1">
    <citation type="submission" date="2021-05" db="EMBL/GenBank/DDBJ databases">
        <authorList>
            <person name="Sun Q."/>
            <person name="Inoue M."/>
        </authorList>
    </citation>
    <scope>NUCLEOTIDE SEQUENCE</scope>
    <source>
        <strain evidence="2">VKM B-3255</strain>
    </source>
</reference>
<proteinExistence type="predicted"/>
<keyword evidence="3" id="KW-1185">Reference proteome</keyword>
<feature type="signal peptide" evidence="1">
    <location>
        <begin position="1"/>
        <end position="38"/>
    </location>
</feature>
<gene>
    <name evidence="2" type="ORF">KIP89_08875</name>
</gene>
<organism evidence="2 3">
    <name type="scientific">Ancylobacter radicis</name>
    <dbReference type="NCBI Taxonomy" id="2836179"/>
    <lineage>
        <taxon>Bacteria</taxon>
        <taxon>Pseudomonadati</taxon>
        <taxon>Pseudomonadota</taxon>
        <taxon>Alphaproteobacteria</taxon>
        <taxon>Hyphomicrobiales</taxon>
        <taxon>Xanthobacteraceae</taxon>
        <taxon>Ancylobacter</taxon>
    </lineage>
</organism>
<keyword evidence="1" id="KW-0732">Signal</keyword>
<dbReference type="Proteomes" id="UP001166585">
    <property type="component" value="Unassembled WGS sequence"/>
</dbReference>
<evidence type="ECO:0008006" key="4">
    <source>
        <dbReference type="Google" id="ProtNLM"/>
    </source>
</evidence>
<comment type="caution">
    <text evidence="2">The sequence shown here is derived from an EMBL/GenBank/DDBJ whole genome shotgun (WGS) entry which is preliminary data.</text>
</comment>
<evidence type="ECO:0000313" key="3">
    <source>
        <dbReference type="Proteomes" id="UP001166585"/>
    </source>
</evidence>
<protein>
    <recommendedName>
        <fullName evidence="4">Secreted protein</fullName>
    </recommendedName>
</protein>
<name>A0ABS5R6T7_9HYPH</name>
<evidence type="ECO:0000313" key="2">
    <source>
        <dbReference type="EMBL" id="MBS9477217.1"/>
    </source>
</evidence>
<sequence length="108" mass="11627">MRNLFSAFSCSARKTLLGAALGAATLAATALSGTSANAAIAGPAVGTAVPSIELTENVRWVCGVWHCWWRPNWNYGVVPPYARAWGPPDRPGCFWRRNWGGGWSHICP</sequence>
<accession>A0ABS5R6T7</accession>